<dbReference type="EMBL" id="RJKN01000002">
    <property type="protein sequence ID" value="ROP44881.1"/>
    <property type="molecule type" value="Genomic_DNA"/>
</dbReference>
<comment type="caution">
    <text evidence="1">The sequence shown here is derived from an EMBL/GenBank/DDBJ whole genome shotgun (WGS) entry which is preliminary data.</text>
</comment>
<organism evidence="1 2">
    <name type="scientific">Pseudokineococcus lusitanus</name>
    <dbReference type="NCBI Taxonomy" id="763993"/>
    <lineage>
        <taxon>Bacteria</taxon>
        <taxon>Bacillati</taxon>
        <taxon>Actinomycetota</taxon>
        <taxon>Actinomycetes</taxon>
        <taxon>Kineosporiales</taxon>
        <taxon>Kineosporiaceae</taxon>
        <taxon>Pseudokineococcus</taxon>
    </lineage>
</organism>
<evidence type="ECO:0000313" key="1">
    <source>
        <dbReference type="EMBL" id="ROP44881.1"/>
    </source>
</evidence>
<proteinExistence type="predicted"/>
<keyword evidence="2" id="KW-1185">Reference proteome</keyword>
<evidence type="ECO:0008006" key="3">
    <source>
        <dbReference type="Google" id="ProtNLM"/>
    </source>
</evidence>
<evidence type="ECO:0000313" key="2">
    <source>
        <dbReference type="Proteomes" id="UP000276232"/>
    </source>
</evidence>
<dbReference type="InterPro" id="IPR002696">
    <property type="entry name" value="Membr_insert_effic_factor_YidD"/>
</dbReference>
<sequence>MDQPQRDRPPARTGRPLGAVTALLDRAVAWYQRRLSPQKGYSCAHRVAHGGDSCSQAVRRSLLDRGPVGAVLPSLGHLLACYRAVALLTPHQRVQGVCCCAGIPIPFAFGRRRG</sequence>
<dbReference type="RefSeq" id="WP_241967036.1">
    <property type="nucleotide sequence ID" value="NZ_RJKN01000002.1"/>
</dbReference>
<protein>
    <recommendedName>
        <fullName evidence="3">Hemolytic domain-containing protein</fullName>
    </recommendedName>
</protein>
<gene>
    <name evidence="1" type="ORF">EDC03_1011</name>
</gene>
<name>A0A3N1HQW7_9ACTN</name>
<reference evidence="1 2" key="1">
    <citation type="journal article" date="2015" name="Stand. Genomic Sci.">
        <title>Genomic Encyclopedia of Bacterial and Archaeal Type Strains, Phase III: the genomes of soil and plant-associated and newly described type strains.</title>
        <authorList>
            <person name="Whitman W.B."/>
            <person name="Woyke T."/>
            <person name="Klenk H.P."/>
            <person name="Zhou Y."/>
            <person name="Lilburn T.G."/>
            <person name="Beck B.J."/>
            <person name="De Vos P."/>
            <person name="Vandamme P."/>
            <person name="Eisen J.A."/>
            <person name="Garrity G."/>
            <person name="Hugenholtz P."/>
            <person name="Kyrpides N.C."/>
        </authorList>
    </citation>
    <scope>NUCLEOTIDE SEQUENCE [LARGE SCALE GENOMIC DNA]</scope>
    <source>
        <strain evidence="1 2">CECT 7306</strain>
    </source>
</reference>
<dbReference type="InParanoid" id="A0A3N1HQW7"/>
<accession>A0A3N1HQW7</accession>
<dbReference type="NCBIfam" id="TIGR00278">
    <property type="entry name" value="membrane protein insertion efficiency factor YidD"/>
    <property type="match status" value="1"/>
</dbReference>
<dbReference type="AlphaFoldDB" id="A0A3N1HQW7"/>
<dbReference type="Proteomes" id="UP000276232">
    <property type="component" value="Unassembled WGS sequence"/>
</dbReference>